<evidence type="ECO:0000256" key="4">
    <source>
        <dbReference type="ARBA" id="ARBA00022692"/>
    </source>
</evidence>
<feature type="transmembrane region" description="Helical" evidence="8">
    <location>
        <begin position="301"/>
        <end position="322"/>
    </location>
</feature>
<evidence type="ECO:0000256" key="6">
    <source>
        <dbReference type="ARBA" id="ARBA00023136"/>
    </source>
</evidence>
<evidence type="ECO:0000256" key="8">
    <source>
        <dbReference type="SAM" id="Phobius"/>
    </source>
</evidence>
<dbReference type="Pfam" id="PF03176">
    <property type="entry name" value="MMPL"/>
    <property type="match status" value="2"/>
</dbReference>
<reference evidence="10 11" key="1">
    <citation type="submission" date="2018-06" db="EMBL/GenBank/DDBJ databases">
        <title>Genomic Encyclopedia of Type Strains, Phase III (KMG-III): the genomes of soil and plant-associated and newly described type strains.</title>
        <authorList>
            <person name="Whitman W."/>
        </authorList>
    </citation>
    <scope>NUCLEOTIDE SEQUENCE [LARGE SCALE GENOMIC DNA]</scope>
    <source>
        <strain evidence="10 11">CGMCC 4.7090</strain>
    </source>
</reference>
<comment type="subcellular location">
    <subcellularLocation>
        <location evidence="1">Cell membrane</location>
        <topology evidence="1">Multi-pass membrane protein</topology>
    </subcellularLocation>
</comment>
<evidence type="ECO:0000256" key="1">
    <source>
        <dbReference type="ARBA" id="ARBA00004651"/>
    </source>
</evidence>
<dbReference type="RefSeq" id="WP_111649221.1">
    <property type="nucleotide sequence ID" value="NZ_JACHWI010000002.1"/>
</dbReference>
<keyword evidence="3" id="KW-1003">Cell membrane</keyword>
<evidence type="ECO:0000256" key="7">
    <source>
        <dbReference type="SAM" id="MobiDB-lite"/>
    </source>
</evidence>
<comment type="similarity">
    <text evidence="2">Belongs to the resistance-nodulation-cell division (RND) (TC 2.A.6) family. MmpL subfamily.</text>
</comment>
<feature type="transmembrane region" description="Helical" evidence="8">
    <location>
        <begin position="203"/>
        <end position="221"/>
    </location>
</feature>
<feature type="transmembrane region" description="Helical" evidence="8">
    <location>
        <begin position="36"/>
        <end position="58"/>
    </location>
</feature>
<dbReference type="PANTHER" id="PTHR33406:SF11">
    <property type="entry name" value="MEMBRANE PROTEIN SCO6666-RELATED"/>
    <property type="match status" value="1"/>
</dbReference>
<dbReference type="GO" id="GO:0005886">
    <property type="term" value="C:plasma membrane"/>
    <property type="evidence" value="ECO:0007669"/>
    <property type="project" value="UniProtKB-SubCell"/>
</dbReference>
<comment type="caution">
    <text evidence="10">The sequence shown here is derived from an EMBL/GenBank/DDBJ whole genome shotgun (WGS) entry which is preliminary data.</text>
</comment>
<feature type="transmembrane region" description="Helical" evidence="8">
    <location>
        <begin position="387"/>
        <end position="407"/>
    </location>
</feature>
<dbReference type="OrthoDB" id="7051771at2"/>
<keyword evidence="6 8" id="KW-0472">Membrane</keyword>
<feature type="transmembrane region" description="Helical" evidence="8">
    <location>
        <begin position="562"/>
        <end position="583"/>
    </location>
</feature>
<dbReference type="Gene3D" id="1.20.1640.10">
    <property type="entry name" value="Multidrug efflux transporter AcrB transmembrane domain"/>
    <property type="match status" value="2"/>
</dbReference>
<organism evidence="10 11">
    <name type="scientific">Actinoplanes lutulentus</name>
    <dbReference type="NCBI Taxonomy" id="1287878"/>
    <lineage>
        <taxon>Bacteria</taxon>
        <taxon>Bacillati</taxon>
        <taxon>Actinomycetota</taxon>
        <taxon>Actinomycetes</taxon>
        <taxon>Micromonosporales</taxon>
        <taxon>Micromonosporaceae</taxon>
        <taxon>Actinoplanes</taxon>
    </lineage>
</organism>
<feature type="transmembrane region" description="Helical" evidence="8">
    <location>
        <begin position="226"/>
        <end position="246"/>
    </location>
</feature>
<feature type="transmembrane region" description="Helical" evidence="8">
    <location>
        <begin position="696"/>
        <end position="718"/>
    </location>
</feature>
<feature type="transmembrane region" description="Helical" evidence="8">
    <location>
        <begin position="626"/>
        <end position="650"/>
    </location>
</feature>
<dbReference type="PROSITE" id="PS50156">
    <property type="entry name" value="SSD"/>
    <property type="match status" value="2"/>
</dbReference>
<proteinExistence type="inferred from homology"/>
<dbReference type="SUPFAM" id="SSF82866">
    <property type="entry name" value="Multidrug efflux transporter AcrB transmembrane domain"/>
    <property type="match status" value="2"/>
</dbReference>
<feature type="transmembrane region" description="Helical" evidence="8">
    <location>
        <begin position="328"/>
        <end position="353"/>
    </location>
</feature>
<evidence type="ECO:0000259" key="9">
    <source>
        <dbReference type="PROSITE" id="PS50156"/>
    </source>
</evidence>
<protein>
    <submittedName>
        <fullName evidence="10">RND superfamily putative drug exporter</fullName>
    </submittedName>
</protein>
<sequence>MTSVAPRPVTTGRRTPTTGPASGPVVRLVTRRPKSVLLTALLVAVAAIVFSGDLIGALKSGGFDDPSSESVKGRQWMAQHFHAADPNLVVMISKPGGSVDDADMQVVASRVVQRLSTTEGVTVVGAYWNPKKPVPQLAGRDHDKGVILARVDGDEDVSADRVADLHSLAGSSGGIDVSFGGLTQVNNDINEQVTTDLAHAEAIAIPITLLLLLLVFGTVWAAGAPLLIGLFSIVTTLGTLRLLAVFTDVSVFAVNMATALGLGLAVDYSLLFVSRYREQRLRDPDKVSALATTMRTAGSTVVFSAATVAVALCSLLVFPQYFLRSFAYAGIAVVIATVLAALMVLPALLVLLGDRIDKWPVLRRRPAAGGHAPFWGRIAGHVMRRPILTALPVILFLVALALPFTHIKFGIADDRVLPEKAESRVVADAMRSEFAGTGSGATVVVAQGWGTGTNGIKRAAVYASRLSLLDGVSRVDSMAGTYVNGTVVPGATTVHPRTFASGKMATYFSVLSDVEPYSAKGAELARAVRVVPVPAEVPVLVTGPAAQLVDITGSIGGRLPHALILIACTTFALLFLLTGSVFLPIKALLFNLLTMSSVFGVAVWIFQDGHLSGVLGFTATPLTVAIPVLLFCVAFGLSMDYEVFVLSRILERHRQGADLRTAVVEGLSHSGRVISAAAAILSVSFLAMLVSGVSFIQFFGLCSALAIILDALLVRPVLVPAFMRLLGRWNWWAPKPLRALHARMGLREHL</sequence>
<keyword evidence="4 8" id="KW-0812">Transmembrane</keyword>
<evidence type="ECO:0000256" key="2">
    <source>
        <dbReference type="ARBA" id="ARBA00010157"/>
    </source>
</evidence>
<feature type="transmembrane region" description="Helical" evidence="8">
    <location>
        <begin position="588"/>
        <end position="606"/>
    </location>
</feature>
<evidence type="ECO:0000313" key="10">
    <source>
        <dbReference type="EMBL" id="RAK38087.1"/>
    </source>
</evidence>
<dbReference type="EMBL" id="QLMJ01000005">
    <property type="protein sequence ID" value="RAK38087.1"/>
    <property type="molecule type" value="Genomic_DNA"/>
</dbReference>
<feature type="transmembrane region" description="Helical" evidence="8">
    <location>
        <begin position="252"/>
        <end position="273"/>
    </location>
</feature>
<accession>A0A327ZL27</accession>
<keyword evidence="5 8" id="KW-1133">Transmembrane helix</keyword>
<dbReference type="AlphaFoldDB" id="A0A327ZL27"/>
<dbReference type="InterPro" id="IPR004869">
    <property type="entry name" value="MMPL_dom"/>
</dbReference>
<dbReference type="InterPro" id="IPR000731">
    <property type="entry name" value="SSD"/>
</dbReference>
<evidence type="ECO:0000256" key="3">
    <source>
        <dbReference type="ARBA" id="ARBA00022475"/>
    </source>
</evidence>
<dbReference type="InterPro" id="IPR050545">
    <property type="entry name" value="Mycobact_MmpL"/>
</dbReference>
<evidence type="ECO:0000256" key="5">
    <source>
        <dbReference type="ARBA" id="ARBA00022989"/>
    </source>
</evidence>
<feature type="domain" description="SSD" evidence="9">
    <location>
        <begin position="593"/>
        <end position="724"/>
    </location>
</feature>
<gene>
    <name evidence="10" type="ORF">B0I29_10533</name>
</gene>
<dbReference type="Proteomes" id="UP000249341">
    <property type="component" value="Unassembled WGS sequence"/>
</dbReference>
<evidence type="ECO:0000313" key="11">
    <source>
        <dbReference type="Proteomes" id="UP000249341"/>
    </source>
</evidence>
<feature type="transmembrane region" description="Helical" evidence="8">
    <location>
        <begin position="671"/>
        <end position="690"/>
    </location>
</feature>
<keyword evidence="11" id="KW-1185">Reference proteome</keyword>
<feature type="region of interest" description="Disordered" evidence="7">
    <location>
        <begin position="1"/>
        <end position="24"/>
    </location>
</feature>
<dbReference type="PANTHER" id="PTHR33406">
    <property type="entry name" value="MEMBRANE PROTEIN MJ1562-RELATED"/>
    <property type="match status" value="1"/>
</dbReference>
<feature type="domain" description="SSD" evidence="9">
    <location>
        <begin position="224"/>
        <end position="351"/>
    </location>
</feature>
<name>A0A327ZL27_9ACTN</name>